<name>A0A1J1I3C7_9DIPT</name>
<dbReference type="SUPFAM" id="SSF51735">
    <property type="entry name" value="NAD(P)-binding Rossmann-fold domains"/>
    <property type="match status" value="1"/>
</dbReference>
<proteinExistence type="inferred from homology"/>
<evidence type="ECO:0000256" key="1">
    <source>
        <dbReference type="ARBA" id="ARBA00006484"/>
    </source>
</evidence>
<dbReference type="GO" id="GO:0005811">
    <property type="term" value="C:lipid droplet"/>
    <property type="evidence" value="ECO:0007669"/>
    <property type="project" value="TreeGrafter"/>
</dbReference>
<dbReference type="PANTHER" id="PTHR24322:SF736">
    <property type="entry name" value="RETINOL DEHYDROGENASE 10"/>
    <property type="match status" value="1"/>
</dbReference>
<dbReference type="PANTHER" id="PTHR24322">
    <property type="entry name" value="PKSB"/>
    <property type="match status" value="1"/>
</dbReference>
<dbReference type="STRING" id="568069.A0A1J1I3C7"/>
<dbReference type="GO" id="GO:0016616">
    <property type="term" value="F:oxidoreductase activity, acting on the CH-OH group of donors, NAD or NADP as acceptor"/>
    <property type="evidence" value="ECO:0007669"/>
    <property type="project" value="TreeGrafter"/>
</dbReference>
<accession>A0A1J1I3C7</accession>
<organism evidence="4 5">
    <name type="scientific">Clunio marinus</name>
    <dbReference type="NCBI Taxonomy" id="568069"/>
    <lineage>
        <taxon>Eukaryota</taxon>
        <taxon>Metazoa</taxon>
        <taxon>Ecdysozoa</taxon>
        <taxon>Arthropoda</taxon>
        <taxon>Hexapoda</taxon>
        <taxon>Insecta</taxon>
        <taxon>Pterygota</taxon>
        <taxon>Neoptera</taxon>
        <taxon>Endopterygota</taxon>
        <taxon>Diptera</taxon>
        <taxon>Nematocera</taxon>
        <taxon>Chironomoidea</taxon>
        <taxon>Chironomidae</taxon>
        <taxon>Clunio</taxon>
    </lineage>
</organism>
<evidence type="ECO:0000313" key="4">
    <source>
        <dbReference type="EMBL" id="CRK94699.1"/>
    </source>
</evidence>
<dbReference type="Gene3D" id="3.40.50.720">
    <property type="entry name" value="NAD(P)-binding Rossmann-like Domain"/>
    <property type="match status" value="1"/>
</dbReference>
<dbReference type="InterPro" id="IPR002347">
    <property type="entry name" value="SDR_fam"/>
</dbReference>
<reference evidence="4 5" key="1">
    <citation type="submission" date="2015-04" db="EMBL/GenBank/DDBJ databases">
        <authorList>
            <person name="Syromyatnikov M.Y."/>
            <person name="Popov V.N."/>
        </authorList>
    </citation>
    <scope>NUCLEOTIDE SEQUENCE [LARGE SCALE GENOMIC DNA]</scope>
</reference>
<keyword evidence="3" id="KW-0812">Transmembrane</keyword>
<keyword evidence="2" id="KW-0560">Oxidoreductase</keyword>
<dbReference type="InterPro" id="IPR036291">
    <property type="entry name" value="NAD(P)-bd_dom_sf"/>
</dbReference>
<keyword evidence="3" id="KW-0472">Membrane</keyword>
<dbReference type="OrthoDB" id="5840532at2759"/>
<feature type="transmembrane region" description="Helical" evidence="3">
    <location>
        <begin position="45"/>
        <end position="70"/>
    </location>
</feature>
<dbReference type="EMBL" id="CVRI01000039">
    <property type="protein sequence ID" value="CRK94699.1"/>
    <property type="molecule type" value="Genomic_DNA"/>
</dbReference>
<dbReference type="Pfam" id="PF00106">
    <property type="entry name" value="adh_short"/>
    <property type="match status" value="1"/>
</dbReference>
<keyword evidence="5" id="KW-1185">Reference proteome</keyword>
<evidence type="ECO:0000313" key="5">
    <source>
        <dbReference type="Proteomes" id="UP000183832"/>
    </source>
</evidence>
<evidence type="ECO:0000256" key="2">
    <source>
        <dbReference type="ARBA" id="ARBA00023002"/>
    </source>
</evidence>
<gene>
    <name evidence="4" type="ORF">CLUMA_CG008199</name>
</gene>
<sequence>MAAATSRGADFRAQRSQTKSHGWLKHIGKLGFPAQMLLKIYQISVVYWDLVFLGILSYKELVMSFVYILLPLSKKSLSNEIIVIVGSSRGLGREIAFKIGNLGSIAVCIDIQPIDQETTSKRLREAGLSAFYYQCDITSKDQVERTITMIEREVGDISMLYHCCSLPSPRSVVNNPPTVKQTIDVSVTSYFYLLESILPHMKAKGKGHIVFLTSVAAISGFTQQLALSVSQFAIQGLYESVVEELRVAKLDKAIKTTLVHIYPFIVSENLENDIRLRVPGFFGSIRADKAAEAILDGVRKNKTEISIPKYCLFISHVLKIFPRRITLMIRDFLDTGVDF</sequence>
<keyword evidence="3" id="KW-1133">Transmembrane helix</keyword>
<protein>
    <submittedName>
        <fullName evidence="4">CLUMA_CG008199, isoform A</fullName>
    </submittedName>
</protein>
<dbReference type="PRINTS" id="PR00081">
    <property type="entry name" value="GDHRDH"/>
</dbReference>
<dbReference type="Proteomes" id="UP000183832">
    <property type="component" value="Unassembled WGS sequence"/>
</dbReference>
<dbReference type="AlphaFoldDB" id="A0A1J1I3C7"/>
<evidence type="ECO:0000256" key="3">
    <source>
        <dbReference type="SAM" id="Phobius"/>
    </source>
</evidence>
<comment type="similarity">
    <text evidence="1">Belongs to the short-chain dehydrogenases/reductases (SDR) family.</text>
</comment>